<sequence length="361" mass="39370">MFINTPATSWKYTGPPVNPEVEAFHQRLPDYNETPLVDLPELAKELGIGRVVLKDESNRFGLPAFKVLGASWAVYRAVAQKCELPLTCSLDELSEAAREKDTKLVTNTAGNWGRAVARMAKYLQIPVTVFVPEEMHQTTRDNIANEGAKVVVIQGDYDSTVPITREEASKTGSLLVMDVSWEGYEEIPTWVTEGYSTMLKETDRQLQNMASNPATHTIASVGGGSWAHAVCVHYKSKNPTAAVVAVEPESAPCLEESLKNGKITILTVGRTIMNGMNCGTVCYTAWDTLRNGVDASVVVSDLEVHKDLQYLHSQGVKNGPCGAAPVSALKRLCKDEKLALGRDSVVVLFSTEGAREYVVPK</sequence>
<dbReference type="AlphaFoldDB" id="A0A6A5WHY8"/>
<feature type="domain" description="Tryptophan synthase beta chain-like PALP" evidence="1">
    <location>
        <begin position="31"/>
        <end position="349"/>
    </location>
</feature>
<dbReference type="Gene3D" id="3.40.50.1100">
    <property type="match status" value="2"/>
</dbReference>
<evidence type="ECO:0000313" key="3">
    <source>
        <dbReference type="Proteomes" id="UP000799779"/>
    </source>
</evidence>
<proteinExistence type="predicted"/>
<name>A0A6A5WHY8_9PLEO</name>
<organism evidence="2 3">
    <name type="scientific">Amniculicola lignicola CBS 123094</name>
    <dbReference type="NCBI Taxonomy" id="1392246"/>
    <lineage>
        <taxon>Eukaryota</taxon>
        <taxon>Fungi</taxon>
        <taxon>Dikarya</taxon>
        <taxon>Ascomycota</taxon>
        <taxon>Pezizomycotina</taxon>
        <taxon>Dothideomycetes</taxon>
        <taxon>Pleosporomycetidae</taxon>
        <taxon>Pleosporales</taxon>
        <taxon>Amniculicolaceae</taxon>
        <taxon>Amniculicola</taxon>
    </lineage>
</organism>
<evidence type="ECO:0000259" key="1">
    <source>
        <dbReference type="Pfam" id="PF00291"/>
    </source>
</evidence>
<dbReference type="PANTHER" id="PTHR42937">
    <property type="match status" value="1"/>
</dbReference>
<evidence type="ECO:0000313" key="2">
    <source>
        <dbReference type="EMBL" id="KAF2000544.1"/>
    </source>
</evidence>
<dbReference type="OrthoDB" id="10059875at2759"/>
<gene>
    <name evidence="2" type="ORF">P154DRAFT_522450</name>
</gene>
<dbReference type="InterPro" id="IPR001926">
    <property type="entry name" value="TrpB-like_PALP"/>
</dbReference>
<dbReference type="Proteomes" id="UP000799779">
    <property type="component" value="Unassembled WGS sequence"/>
</dbReference>
<protein>
    <submittedName>
        <fullName evidence="2">Tryptophan synthase beta subunit-like PLP-dependent enzyme</fullName>
    </submittedName>
</protein>
<dbReference type="Pfam" id="PF00291">
    <property type="entry name" value="PALP"/>
    <property type="match status" value="1"/>
</dbReference>
<dbReference type="InterPro" id="IPR036052">
    <property type="entry name" value="TrpB-like_PALP_sf"/>
</dbReference>
<dbReference type="EMBL" id="ML977588">
    <property type="protein sequence ID" value="KAF2000544.1"/>
    <property type="molecule type" value="Genomic_DNA"/>
</dbReference>
<reference evidence="2" key="1">
    <citation type="journal article" date="2020" name="Stud. Mycol.">
        <title>101 Dothideomycetes genomes: a test case for predicting lifestyles and emergence of pathogens.</title>
        <authorList>
            <person name="Haridas S."/>
            <person name="Albert R."/>
            <person name="Binder M."/>
            <person name="Bloem J."/>
            <person name="Labutti K."/>
            <person name="Salamov A."/>
            <person name="Andreopoulos B."/>
            <person name="Baker S."/>
            <person name="Barry K."/>
            <person name="Bills G."/>
            <person name="Bluhm B."/>
            <person name="Cannon C."/>
            <person name="Castanera R."/>
            <person name="Culley D."/>
            <person name="Daum C."/>
            <person name="Ezra D."/>
            <person name="Gonzalez J."/>
            <person name="Henrissat B."/>
            <person name="Kuo A."/>
            <person name="Liang C."/>
            <person name="Lipzen A."/>
            <person name="Lutzoni F."/>
            <person name="Magnuson J."/>
            <person name="Mondo S."/>
            <person name="Nolan M."/>
            <person name="Ohm R."/>
            <person name="Pangilinan J."/>
            <person name="Park H.-J."/>
            <person name="Ramirez L."/>
            <person name="Alfaro M."/>
            <person name="Sun H."/>
            <person name="Tritt A."/>
            <person name="Yoshinaga Y."/>
            <person name="Zwiers L.-H."/>
            <person name="Turgeon B."/>
            <person name="Goodwin S."/>
            <person name="Spatafora J."/>
            <person name="Crous P."/>
            <person name="Grigoriev I."/>
        </authorList>
    </citation>
    <scope>NUCLEOTIDE SEQUENCE</scope>
    <source>
        <strain evidence="2">CBS 123094</strain>
    </source>
</reference>
<keyword evidence="3" id="KW-1185">Reference proteome</keyword>
<dbReference type="NCBIfam" id="NF006058">
    <property type="entry name" value="PRK08206.1"/>
    <property type="match status" value="1"/>
</dbReference>
<accession>A0A6A5WHY8</accession>
<dbReference type="SUPFAM" id="SSF53686">
    <property type="entry name" value="Tryptophan synthase beta subunit-like PLP-dependent enzymes"/>
    <property type="match status" value="1"/>
</dbReference>
<dbReference type="PANTHER" id="PTHR42937:SF1">
    <property type="entry name" value="DIAMINOPROPIONATE AMMONIA-LYASE"/>
    <property type="match status" value="1"/>
</dbReference>